<evidence type="ECO:0000313" key="1">
    <source>
        <dbReference type="EMBL" id="CAG8692694.1"/>
    </source>
</evidence>
<gene>
    <name evidence="1" type="ORF">SCALOS_LOCUS10193</name>
</gene>
<feature type="non-terminal residue" evidence="1">
    <location>
        <position position="159"/>
    </location>
</feature>
<feature type="non-terminal residue" evidence="1">
    <location>
        <position position="1"/>
    </location>
</feature>
<name>A0ACA9P819_9GLOM</name>
<sequence>LKICYIWSRELRVMDLECITSIRKEMFCLVEISYDKDETRITQLSVLIDETSELSSDGKKLYGEMKFVALRNILKGEELTISYLQDENDLLPLQSRRQKLLNEYYFSCQCCRCVAEEKQGRKKKKNVNRNITLKTFTILQRITRGSEFNLFLISASTNG</sequence>
<dbReference type="Proteomes" id="UP000789860">
    <property type="component" value="Unassembled WGS sequence"/>
</dbReference>
<comment type="caution">
    <text evidence="1">The sequence shown here is derived from an EMBL/GenBank/DDBJ whole genome shotgun (WGS) entry which is preliminary data.</text>
</comment>
<dbReference type="EMBL" id="CAJVPM010036434">
    <property type="protein sequence ID" value="CAG8692694.1"/>
    <property type="molecule type" value="Genomic_DNA"/>
</dbReference>
<evidence type="ECO:0000313" key="2">
    <source>
        <dbReference type="Proteomes" id="UP000789860"/>
    </source>
</evidence>
<proteinExistence type="predicted"/>
<reference evidence="1" key="1">
    <citation type="submission" date="2021-06" db="EMBL/GenBank/DDBJ databases">
        <authorList>
            <person name="Kallberg Y."/>
            <person name="Tangrot J."/>
            <person name="Rosling A."/>
        </authorList>
    </citation>
    <scope>NUCLEOTIDE SEQUENCE</scope>
    <source>
        <strain evidence="1">AU212A</strain>
    </source>
</reference>
<protein>
    <submittedName>
        <fullName evidence="1">3795_t:CDS:1</fullName>
    </submittedName>
</protein>
<keyword evidence="2" id="KW-1185">Reference proteome</keyword>
<organism evidence="1 2">
    <name type="scientific">Scutellospora calospora</name>
    <dbReference type="NCBI Taxonomy" id="85575"/>
    <lineage>
        <taxon>Eukaryota</taxon>
        <taxon>Fungi</taxon>
        <taxon>Fungi incertae sedis</taxon>
        <taxon>Mucoromycota</taxon>
        <taxon>Glomeromycotina</taxon>
        <taxon>Glomeromycetes</taxon>
        <taxon>Diversisporales</taxon>
        <taxon>Gigasporaceae</taxon>
        <taxon>Scutellospora</taxon>
    </lineage>
</organism>
<accession>A0ACA9P819</accession>